<feature type="chain" id="PRO_5012544046" description="EF-hand domain-containing protein" evidence="1">
    <location>
        <begin position="22"/>
        <end position="94"/>
    </location>
</feature>
<dbReference type="GO" id="GO:0005509">
    <property type="term" value="F:calcium ion binding"/>
    <property type="evidence" value="ECO:0007669"/>
    <property type="project" value="InterPro"/>
</dbReference>
<sequence length="94" mass="11070">MYMRLMTILIAMGCLTSPASAAPMTATDKIVKTFMELDANDSEGVSRSEYRAMIEQRMNQRFREMDANRDGEVTADEYREFWLTKKAQWYRLQR</sequence>
<name>A0A1L8CL43_9PROT</name>
<keyword evidence="1" id="KW-0732">Signal</keyword>
<dbReference type="EMBL" id="BDFD01000003">
    <property type="protein sequence ID" value="GAV19634.1"/>
    <property type="molecule type" value="Genomic_DNA"/>
</dbReference>
<protein>
    <recommendedName>
        <fullName evidence="2">EF-hand domain-containing protein</fullName>
    </recommendedName>
</protein>
<dbReference type="STRING" id="1921010.MMIC_P0583"/>
<dbReference type="InterPro" id="IPR018247">
    <property type="entry name" value="EF_Hand_1_Ca_BS"/>
</dbReference>
<dbReference type="AlphaFoldDB" id="A0A1L8CL43"/>
<dbReference type="InterPro" id="IPR011992">
    <property type="entry name" value="EF-hand-dom_pair"/>
</dbReference>
<evidence type="ECO:0000259" key="2">
    <source>
        <dbReference type="PROSITE" id="PS50222"/>
    </source>
</evidence>
<dbReference type="PROSITE" id="PS50222">
    <property type="entry name" value="EF_HAND_2"/>
    <property type="match status" value="1"/>
</dbReference>
<dbReference type="OrthoDB" id="5295685at2"/>
<evidence type="ECO:0000313" key="3">
    <source>
        <dbReference type="EMBL" id="GAV19634.1"/>
    </source>
</evidence>
<proteinExistence type="predicted"/>
<feature type="domain" description="EF-hand" evidence="2">
    <location>
        <begin position="53"/>
        <end position="88"/>
    </location>
</feature>
<organism evidence="3 4">
    <name type="scientific">Mariprofundus micogutta</name>
    <dbReference type="NCBI Taxonomy" id="1921010"/>
    <lineage>
        <taxon>Bacteria</taxon>
        <taxon>Pseudomonadati</taxon>
        <taxon>Pseudomonadota</taxon>
        <taxon>Candidatius Mariprofundia</taxon>
        <taxon>Mariprofundales</taxon>
        <taxon>Mariprofundaceae</taxon>
        <taxon>Mariprofundus</taxon>
    </lineage>
</organism>
<comment type="caution">
    <text evidence="3">The sequence shown here is derived from an EMBL/GenBank/DDBJ whole genome shotgun (WGS) entry which is preliminary data.</text>
</comment>
<dbReference type="SUPFAM" id="SSF47473">
    <property type="entry name" value="EF-hand"/>
    <property type="match status" value="1"/>
</dbReference>
<feature type="signal peptide" evidence="1">
    <location>
        <begin position="1"/>
        <end position="21"/>
    </location>
</feature>
<keyword evidence="4" id="KW-1185">Reference proteome</keyword>
<gene>
    <name evidence="3" type="ORF">MMIC_P0583</name>
</gene>
<reference evidence="3 4" key="1">
    <citation type="journal article" date="2017" name="Arch. Microbiol.">
        <title>Mariprofundus micogutta sp. nov., a novel iron-oxidizing zetaproteobacterium isolated from a deep-sea hydrothermal field at the Bayonnaise knoll of the Izu-Ogasawara arc, and a description of Mariprofundales ord. nov. and Zetaproteobacteria classis nov.</title>
        <authorList>
            <person name="Makita H."/>
            <person name="Tanaka E."/>
            <person name="Mitsunobu S."/>
            <person name="Miyazaki M."/>
            <person name="Nunoura T."/>
            <person name="Uematsu K."/>
            <person name="Takaki Y."/>
            <person name="Nishi S."/>
            <person name="Shimamura S."/>
            <person name="Takai K."/>
        </authorList>
    </citation>
    <scope>NUCLEOTIDE SEQUENCE [LARGE SCALE GENOMIC DNA]</scope>
    <source>
        <strain evidence="3 4">ET2</strain>
    </source>
</reference>
<dbReference type="InterPro" id="IPR002048">
    <property type="entry name" value="EF_hand_dom"/>
</dbReference>
<accession>A0A1L8CL43</accession>
<evidence type="ECO:0000313" key="4">
    <source>
        <dbReference type="Proteomes" id="UP000231632"/>
    </source>
</evidence>
<dbReference type="PROSITE" id="PS00018">
    <property type="entry name" value="EF_HAND_1"/>
    <property type="match status" value="1"/>
</dbReference>
<dbReference type="Pfam" id="PF13202">
    <property type="entry name" value="EF-hand_5"/>
    <property type="match status" value="1"/>
</dbReference>
<dbReference type="Proteomes" id="UP000231632">
    <property type="component" value="Unassembled WGS sequence"/>
</dbReference>
<evidence type="ECO:0000256" key="1">
    <source>
        <dbReference type="SAM" id="SignalP"/>
    </source>
</evidence>
<dbReference type="Gene3D" id="1.10.238.10">
    <property type="entry name" value="EF-hand"/>
    <property type="match status" value="1"/>
</dbReference>